<comment type="caution">
    <text evidence="8">The sequence shown here is derived from an EMBL/GenBank/DDBJ whole genome shotgun (WGS) entry which is preliminary data.</text>
</comment>
<evidence type="ECO:0000259" key="7">
    <source>
        <dbReference type="Pfam" id="PF00588"/>
    </source>
</evidence>
<dbReference type="GO" id="GO:0008173">
    <property type="term" value="F:RNA methyltransferase activity"/>
    <property type="evidence" value="ECO:0007669"/>
    <property type="project" value="InterPro"/>
</dbReference>
<dbReference type="InterPro" id="IPR001537">
    <property type="entry name" value="SpoU_MeTrfase"/>
</dbReference>
<evidence type="ECO:0000256" key="1">
    <source>
        <dbReference type="ARBA" id="ARBA00022555"/>
    </source>
</evidence>
<evidence type="ECO:0000313" key="9">
    <source>
        <dbReference type="Proteomes" id="UP000585050"/>
    </source>
</evidence>
<dbReference type="Pfam" id="PF00588">
    <property type="entry name" value="SpoU_methylase"/>
    <property type="match status" value="1"/>
</dbReference>
<dbReference type="InterPro" id="IPR029028">
    <property type="entry name" value="Alpha/beta_knot_MTases"/>
</dbReference>
<dbReference type="RefSeq" id="WP_168885824.1">
    <property type="nucleotide sequence ID" value="NZ_JABAIL010000079.1"/>
</dbReference>
<feature type="domain" description="tRNA/rRNA methyltransferase SpoU type" evidence="7">
    <location>
        <begin position="27"/>
        <end position="180"/>
    </location>
</feature>
<dbReference type="Proteomes" id="UP000585050">
    <property type="component" value="Unassembled WGS sequence"/>
</dbReference>
<keyword evidence="3 8" id="KW-0808">Transferase</keyword>
<evidence type="ECO:0000313" key="8">
    <source>
        <dbReference type="EMBL" id="NLR95136.1"/>
    </source>
</evidence>
<dbReference type="CDD" id="cd18092">
    <property type="entry name" value="SpoU-like_TrmH"/>
    <property type="match status" value="1"/>
</dbReference>
<dbReference type="PANTHER" id="PTHR43453:SF1">
    <property type="entry name" value="TRNA_RRNA METHYLTRANSFERASE SPOU TYPE DOMAIN-CONTAINING PROTEIN"/>
    <property type="match status" value="1"/>
</dbReference>
<organism evidence="8 9">
    <name type="scientific">Flammeovirga agarivorans</name>
    <dbReference type="NCBI Taxonomy" id="2726742"/>
    <lineage>
        <taxon>Bacteria</taxon>
        <taxon>Pseudomonadati</taxon>
        <taxon>Bacteroidota</taxon>
        <taxon>Cytophagia</taxon>
        <taxon>Cytophagales</taxon>
        <taxon>Flammeovirgaceae</taxon>
        <taxon>Flammeovirga</taxon>
    </lineage>
</organism>
<evidence type="ECO:0000256" key="3">
    <source>
        <dbReference type="ARBA" id="ARBA00022679"/>
    </source>
</evidence>
<evidence type="ECO:0000256" key="4">
    <source>
        <dbReference type="ARBA" id="ARBA00022691"/>
    </source>
</evidence>
<name>A0A7X8SRQ6_9BACT</name>
<dbReference type="Gene3D" id="3.40.1280.10">
    <property type="match status" value="1"/>
</dbReference>
<sequence>MESKHNENKSSLRVKADSIKEFRCKNLIAVLEEPMDLKNIGETIRNINALGVEKLYVVDSRNKIPDDWQEMRLDVTLTKKSASAIKWSFVKRFNSTKECLAHLDKKGFKSMVTSPHIKGKKNFVLHEGKYTKMKLAVWFGNESRGISEEAVENSVACINIPMYGIIESLNLGTSTGIVMYEITKQRRLFKQSKIAKRLKKVGLKK</sequence>
<gene>
    <name evidence="8" type="ORF">HGP29_28330</name>
</gene>
<dbReference type="AlphaFoldDB" id="A0A7X8SRQ6"/>
<keyword evidence="4" id="KW-0949">S-adenosyl-L-methionine</keyword>
<keyword evidence="1" id="KW-0820">tRNA-binding</keyword>
<protein>
    <submittedName>
        <fullName evidence="8">RNA methyltransferase</fullName>
    </submittedName>
</protein>
<keyword evidence="9" id="KW-1185">Reference proteome</keyword>
<accession>A0A7X8SRQ6</accession>
<keyword evidence="5" id="KW-0819">tRNA processing</keyword>
<dbReference type="InterPro" id="IPR029026">
    <property type="entry name" value="tRNA_m1G_MTases_N"/>
</dbReference>
<keyword evidence="6" id="KW-0694">RNA-binding</keyword>
<dbReference type="PANTHER" id="PTHR43453">
    <property type="entry name" value="RRNA METHYLASE-LIKE"/>
    <property type="match status" value="1"/>
</dbReference>
<evidence type="ECO:0000256" key="6">
    <source>
        <dbReference type="ARBA" id="ARBA00022884"/>
    </source>
</evidence>
<dbReference type="InterPro" id="IPR033671">
    <property type="entry name" value="TrmH"/>
</dbReference>
<dbReference type="GO" id="GO:0002938">
    <property type="term" value="P:tRNA guanine ribose methylation"/>
    <property type="evidence" value="ECO:0007669"/>
    <property type="project" value="TreeGrafter"/>
</dbReference>
<proteinExistence type="predicted"/>
<dbReference type="SUPFAM" id="SSF75217">
    <property type="entry name" value="alpha/beta knot"/>
    <property type="match status" value="1"/>
</dbReference>
<evidence type="ECO:0000256" key="5">
    <source>
        <dbReference type="ARBA" id="ARBA00022694"/>
    </source>
</evidence>
<reference evidence="8 9" key="1">
    <citation type="submission" date="2020-04" db="EMBL/GenBank/DDBJ databases">
        <title>Flammeovirga sp. SR4, a novel species isolated from seawater.</title>
        <authorList>
            <person name="Wang X."/>
        </authorList>
    </citation>
    <scope>NUCLEOTIDE SEQUENCE [LARGE SCALE GENOMIC DNA]</scope>
    <source>
        <strain evidence="8 9">SR4</strain>
    </source>
</reference>
<dbReference type="GO" id="GO:0000049">
    <property type="term" value="F:tRNA binding"/>
    <property type="evidence" value="ECO:0007669"/>
    <property type="project" value="UniProtKB-KW"/>
</dbReference>
<evidence type="ECO:0000256" key="2">
    <source>
        <dbReference type="ARBA" id="ARBA00022603"/>
    </source>
</evidence>
<keyword evidence="2 8" id="KW-0489">Methyltransferase</keyword>
<dbReference type="EMBL" id="JABAIL010000079">
    <property type="protein sequence ID" value="NLR95136.1"/>
    <property type="molecule type" value="Genomic_DNA"/>
</dbReference>